<reference evidence="1" key="1">
    <citation type="submission" date="2014-11" db="EMBL/GenBank/DDBJ databases">
        <authorList>
            <person name="Amaro Gonzalez C."/>
        </authorList>
    </citation>
    <scope>NUCLEOTIDE SEQUENCE</scope>
</reference>
<dbReference type="EMBL" id="GBXM01022646">
    <property type="protein sequence ID" value="JAH85931.1"/>
    <property type="molecule type" value="Transcribed_RNA"/>
</dbReference>
<sequence length="47" mass="5593">MNKLIQTCFYRLMNIPKIRTILSFEDTEKVIHAVVSLHLDYCNCLYT</sequence>
<dbReference type="AlphaFoldDB" id="A0A0E9W6K3"/>
<accession>A0A0E9W6K3</accession>
<proteinExistence type="predicted"/>
<protein>
    <submittedName>
        <fullName evidence="1">Uncharacterized protein</fullName>
    </submittedName>
</protein>
<organism evidence="1">
    <name type="scientific">Anguilla anguilla</name>
    <name type="common">European freshwater eel</name>
    <name type="synonym">Muraena anguilla</name>
    <dbReference type="NCBI Taxonomy" id="7936"/>
    <lineage>
        <taxon>Eukaryota</taxon>
        <taxon>Metazoa</taxon>
        <taxon>Chordata</taxon>
        <taxon>Craniata</taxon>
        <taxon>Vertebrata</taxon>
        <taxon>Euteleostomi</taxon>
        <taxon>Actinopterygii</taxon>
        <taxon>Neopterygii</taxon>
        <taxon>Teleostei</taxon>
        <taxon>Anguilliformes</taxon>
        <taxon>Anguillidae</taxon>
        <taxon>Anguilla</taxon>
    </lineage>
</organism>
<name>A0A0E9W6K3_ANGAN</name>
<reference evidence="1" key="2">
    <citation type="journal article" date="2015" name="Fish Shellfish Immunol.">
        <title>Early steps in the European eel (Anguilla anguilla)-Vibrio vulnificus interaction in the gills: Role of the RtxA13 toxin.</title>
        <authorList>
            <person name="Callol A."/>
            <person name="Pajuelo D."/>
            <person name="Ebbesson L."/>
            <person name="Teles M."/>
            <person name="MacKenzie S."/>
            <person name="Amaro C."/>
        </authorList>
    </citation>
    <scope>NUCLEOTIDE SEQUENCE</scope>
</reference>
<evidence type="ECO:0000313" key="1">
    <source>
        <dbReference type="EMBL" id="JAH85931.1"/>
    </source>
</evidence>